<proteinExistence type="predicted"/>
<evidence type="ECO:0000313" key="1">
    <source>
        <dbReference type="EMBL" id="KYO27555.1"/>
    </source>
</evidence>
<comment type="caution">
    <text evidence="1">The sequence shown here is derived from an EMBL/GenBank/DDBJ whole genome shotgun (WGS) entry which is preliminary data.</text>
</comment>
<gene>
    <name evidence="1" type="ORF">Y1Q_0021872</name>
</gene>
<dbReference type="EMBL" id="AKHW03005130">
    <property type="protein sequence ID" value="KYO27555.1"/>
    <property type="molecule type" value="Genomic_DNA"/>
</dbReference>
<keyword evidence="2" id="KW-1185">Reference proteome</keyword>
<evidence type="ECO:0000313" key="2">
    <source>
        <dbReference type="Proteomes" id="UP000050525"/>
    </source>
</evidence>
<organism evidence="1 2">
    <name type="scientific">Alligator mississippiensis</name>
    <name type="common">American alligator</name>
    <dbReference type="NCBI Taxonomy" id="8496"/>
    <lineage>
        <taxon>Eukaryota</taxon>
        <taxon>Metazoa</taxon>
        <taxon>Chordata</taxon>
        <taxon>Craniata</taxon>
        <taxon>Vertebrata</taxon>
        <taxon>Euteleostomi</taxon>
        <taxon>Archelosauria</taxon>
        <taxon>Archosauria</taxon>
        <taxon>Crocodylia</taxon>
        <taxon>Alligatoridae</taxon>
        <taxon>Alligatorinae</taxon>
        <taxon>Alligator</taxon>
    </lineage>
</organism>
<dbReference type="AlphaFoldDB" id="A0A151MSR9"/>
<accession>A0A151MSR9</accession>
<protein>
    <submittedName>
        <fullName evidence="1">Uncharacterized protein</fullName>
    </submittedName>
</protein>
<reference evidence="1 2" key="1">
    <citation type="journal article" date="2012" name="Genome Biol.">
        <title>Sequencing three crocodilian genomes to illuminate the evolution of archosaurs and amniotes.</title>
        <authorList>
            <person name="St John J.A."/>
            <person name="Braun E.L."/>
            <person name="Isberg S.R."/>
            <person name="Miles L.G."/>
            <person name="Chong A.Y."/>
            <person name="Gongora J."/>
            <person name="Dalzell P."/>
            <person name="Moran C."/>
            <person name="Bed'hom B."/>
            <person name="Abzhanov A."/>
            <person name="Burgess S.C."/>
            <person name="Cooksey A.M."/>
            <person name="Castoe T.A."/>
            <person name="Crawford N.G."/>
            <person name="Densmore L.D."/>
            <person name="Drew J.C."/>
            <person name="Edwards S.V."/>
            <person name="Faircloth B.C."/>
            <person name="Fujita M.K."/>
            <person name="Greenwold M.J."/>
            <person name="Hoffmann F.G."/>
            <person name="Howard J.M."/>
            <person name="Iguchi T."/>
            <person name="Janes D.E."/>
            <person name="Khan S.Y."/>
            <person name="Kohno S."/>
            <person name="de Koning A.J."/>
            <person name="Lance S.L."/>
            <person name="McCarthy F.M."/>
            <person name="McCormack J.E."/>
            <person name="Merchant M.E."/>
            <person name="Peterson D.G."/>
            <person name="Pollock D.D."/>
            <person name="Pourmand N."/>
            <person name="Raney B.J."/>
            <person name="Roessler K.A."/>
            <person name="Sanford J.R."/>
            <person name="Sawyer R.H."/>
            <person name="Schmidt C.J."/>
            <person name="Triplett E.W."/>
            <person name="Tuberville T.D."/>
            <person name="Venegas-Anaya M."/>
            <person name="Howard J.T."/>
            <person name="Jarvis E.D."/>
            <person name="Guillette L.J.Jr."/>
            <person name="Glenn T.C."/>
            <person name="Green R.E."/>
            <person name="Ray D.A."/>
        </authorList>
    </citation>
    <scope>NUCLEOTIDE SEQUENCE [LARGE SCALE GENOMIC DNA]</scope>
    <source>
        <strain evidence="1">KSC_2009_1</strain>
    </source>
</reference>
<name>A0A151MSR9_ALLMI</name>
<sequence length="82" mass="8952">MEMASWLSFPPSCPVHAVCGGVLVLTADFFLRRCIGQYLADFVRAACSWYLTSMCVLAGGEASSSFPPLLLHPPPKLKCYKP</sequence>
<dbReference type="Proteomes" id="UP000050525">
    <property type="component" value="Unassembled WGS sequence"/>
</dbReference>